<sequence length="107" mass="12754">MTGRTKINEKNIIVFIPDEHKEFETITNVAQCISDKNNPYYDPTIDVDSCWHTFINLFSQEMLEYLFNHNMFANLMFPTTNGNKAEARKLVVENWDFLARCYKRMNY</sequence>
<dbReference type="InterPro" id="IPR024214">
    <property type="entry name" value="DUF3843"/>
</dbReference>
<dbReference type="Pfam" id="PF12954">
    <property type="entry name" value="DUF3843"/>
    <property type="match status" value="1"/>
</dbReference>
<dbReference type="AlphaFoldDB" id="A0A5C8GBA2"/>
<dbReference type="OrthoDB" id="693120at2"/>
<proteinExistence type="predicted"/>
<accession>A0A5C8GBA2</accession>
<dbReference type="EMBL" id="SDIK01000085">
    <property type="protein sequence ID" value="TXJ59069.1"/>
    <property type="molecule type" value="Genomic_DNA"/>
</dbReference>
<organism evidence="1 2">
    <name type="scientific">Prevotella brunnea</name>
    <dbReference type="NCBI Taxonomy" id="2508867"/>
    <lineage>
        <taxon>Bacteria</taxon>
        <taxon>Pseudomonadati</taxon>
        <taxon>Bacteroidota</taxon>
        <taxon>Bacteroidia</taxon>
        <taxon>Bacteroidales</taxon>
        <taxon>Prevotellaceae</taxon>
        <taxon>Prevotella</taxon>
    </lineage>
</organism>
<dbReference type="RefSeq" id="WP_130829724.1">
    <property type="nucleotide sequence ID" value="NZ_SDIK01000085.1"/>
</dbReference>
<protein>
    <submittedName>
        <fullName evidence="1">DUF3843 family protein</fullName>
    </submittedName>
</protein>
<evidence type="ECO:0000313" key="2">
    <source>
        <dbReference type="Proteomes" id="UP000321612"/>
    </source>
</evidence>
<reference evidence="2" key="1">
    <citation type="submission" date="2019-05" db="EMBL/GenBank/DDBJ databases">
        <title>Prevotella brunnea sp. nov., isolated from a wound of a patient.</title>
        <authorList>
            <person name="Buhl M."/>
        </authorList>
    </citation>
    <scope>NUCLEOTIDE SEQUENCE [LARGE SCALE GENOMIC DNA]</scope>
    <source>
        <strain evidence="2">A2672</strain>
    </source>
</reference>
<gene>
    <name evidence="1" type="ORF">ETF27_09960</name>
</gene>
<comment type="caution">
    <text evidence="1">The sequence shown here is derived from an EMBL/GenBank/DDBJ whole genome shotgun (WGS) entry which is preliminary data.</text>
</comment>
<keyword evidence="2" id="KW-1185">Reference proteome</keyword>
<evidence type="ECO:0000313" key="1">
    <source>
        <dbReference type="EMBL" id="TXJ59069.1"/>
    </source>
</evidence>
<name>A0A5C8GBA2_9BACT</name>
<dbReference type="Proteomes" id="UP000321612">
    <property type="component" value="Unassembled WGS sequence"/>
</dbReference>